<dbReference type="AlphaFoldDB" id="A0A1G8N0R8"/>
<dbReference type="InterPro" id="IPR007156">
    <property type="entry name" value="MamQ_LemA"/>
</dbReference>
<accession>A0A1G8N0R8</accession>
<protein>
    <submittedName>
        <fullName evidence="7">LemA protein</fullName>
    </submittedName>
</protein>
<dbReference type="Proteomes" id="UP000199017">
    <property type="component" value="Unassembled WGS sequence"/>
</dbReference>
<dbReference type="SUPFAM" id="SSF140478">
    <property type="entry name" value="LemA-like"/>
    <property type="match status" value="1"/>
</dbReference>
<name>A0A1G8N0R8_9BACI</name>
<feature type="transmembrane region" description="Helical" evidence="6">
    <location>
        <begin position="6"/>
        <end position="26"/>
    </location>
</feature>
<keyword evidence="5 6" id="KW-0472">Membrane</keyword>
<dbReference type="EMBL" id="FNDU01000011">
    <property type="protein sequence ID" value="SDI73861.1"/>
    <property type="molecule type" value="Genomic_DNA"/>
</dbReference>
<evidence type="ECO:0000256" key="5">
    <source>
        <dbReference type="ARBA" id="ARBA00023136"/>
    </source>
</evidence>
<keyword evidence="3 6" id="KW-0812">Transmembrane</keyword>
<dbReference type="Gene3D" id="1.20.1440.20">
    <property type="entry name" value="LemA-like domain"/>
    <property type="match status" value="1"/>
</dbReference>
<gene>
    <name evidence="7" type="ORF">SAMN05216352_11160</name>
</gene>
<proteinExistence type="inferred from homology"/>
<evidence type="ECO:0000313" key="7">
    <source>
        <dbReference type="EMBL" id="SDI73861.1"/>
    </source>
</evidence>
<evidence type="ECO:0000256" key="2">
    <source>
        <dbReference type="ARBA" id="ARBA00008854"/>
    </source>
</evidence>
<dbReference type="RefSeq" id="WP_170031459.1">
    <property type="nucleotide sequence ID" value="NZ_FNDU01000011.1"/>
</dbReference>
<organism evidence="7 8">
    <name type="scientific">Alteribacillus bidgolensis</name>
    <dbReference type="NCBI Taxonomy" id="930129"/>
    <lineage>
        <taxon>Bacteria</taxon>
        <taxon>Bacillati</taxon>
        <taxon>Bacillota</taxon>
        <taxon>Bacilli</taxon>
        <taxon>Bacillales</taxon>
        <taxon>Bacillaceae</taxon>
        <taxon>Alteribacillus</taxon>
    </lineage>
</organism>
<evidence type="ECO:0000256" key="4">
    <source>
        <dbReference type="ARBA" id="ARBA00022989"/>
    </source>
</evidence>
<evidence type="ECO:0000256" key="1">
    <source>
        <dbReference type="ARBA" id="ARBA00004167"/>
    </source>
</evidence>
<evidence type="ECO:0000256" key="3">
    <source>
        <dbReference type="ARBA" id="ARBA00022692"/>
    </source>
</evidence>
<dbReference type="PANTHER" id="PTHR34478:SF2">
    <property type="entry name" value="MEMBRANE PROTEIN"/>
    <property type="match status" value="1"/>
</dbReference>
<evidence type="ECO:0000313" key="8">
    <source>
        <dbReference type="Proteomes" id="UP000199017"/>
    </source>
</evidence>
<dbReference type="PANTHER" id="PTHR34478">
    <property type="entry name" value="PROTEIN LEMA"/>
    <property type="match status" value="1"/>
</dbReference>
<keyword evidence="4 6" id="KW-1133">Transmembrane helix</keyword>
<evidence type="ECO:0000256" key="6">
    <source>
        <dbReference type="SAM" id="Phobius"/>
    </source>
</evidence>
<dbReference type="InterPro" id="IPR023353">
    <property type="entry name" value="LemA-like_dom_sf"/>
</dbReference>
<keyword evidence="8" id="KW-1185">Reference proteome</keyword>
<comment type="subcellular location">
    <subcellularLocation>
        <location evidence="1">Membrane</location>
        <topology evidence="1">Single-pass membrane protein</topology>
    </subcellularLocation>
</comment>
<comment type="similarity">
    <text evidence="2">Belongs to the LemA family.</text>
</comment>
<reference evidence="7 8" key="1">
    <citation type="submission" date="2016-10" db="EMBL/GenBank/DDBJ databases">
        <authorList>
            <person name="de Groot N.N."/>
        </authorList>
    </citation>
    <scope>NUCLEOTIDE SEQUENCE [LARGE SCALE GENOMIC DNA]</scope>
    <source>
        <strain evidence="8">P4B,CCM 7963,CECT 7998,DSM 25260,IBRC-M 10614,KCTC 13821</strain>
    </source>
</reference>
<dbReference type="GO" id="GO:0016020">
    <property type="term" value="C:membrane"/>
    <property type="evidence" value="ECO:0007669"/>
    <property type="project" value="UniProtKB-SubCell"/>
</dbReference>
<dbReference type="Pfam" id="PF04011">
    <property type="entry name" value="LemA"/>
    <property type="match status" value="1"/>
</dbReference>
<sequence length="184" mass="21462">MTFFGAILGIVIIIALVSWIVGYNALIKYLNWVEDAWAQIDTQLNHRFNLIPRLIDVVQQHIKNEQHTLEKLVELRSQLASPNNDRNHQMNINEELSETLFQVFALEEVSELRKDEEFTYVEKHLKETDLKIKKAAKIYNNTVVKYNTKIQSPPTSFVANIHNFHKRETITLLDNQNSNIKMSS</sequence>